<protein>
    <submittedName>
        <fullName evidence="3">Transposase</fullName>
    </submittedName>
</protein>
<proteinExistence type="predicted"/>
<reference evidence="3" key="1">
    <citation type="submission" date="2017-02" db="UniProtKB">
        <authorList>
            <consortium name="WormBaseParasite"/>
        </authorList>
    </citation>
    <scope>IDENTIFICATION</scope>
</reference>
<dbReference type="AlphaFoldDB" id="A0A0M3JBX3"/>
<keyword evidence="2" id="KW-1185">Reference proteome</keyword>
<reference evidence="1 2" key="2">
    <citation type="submission" date="2018-11" db="EMBL/GenBank/DDBJ databases">
        <authorList>
            <consortium name="Pathogen Informatics"/>
        </authorList>
    </citation>
    <scope>NUCLEOTIDE SEQUENCE [LARGE SCALE GENOMIC DNA]</scope>
</reference>
<accession>A0A0M3JBX3</accession>
<evidence type="ECO:0000313" key="2">
    <source>
        <dbReference type="Proteomes" id="UP000267096"/>
    </source>
</evidence>
<dbReference type="Proteomes" id="UP000267096">
    <property type="component" value="Unassembled WGS sequence"/>
</dbReference>
<name>A0A0M3JBX3_ANISI</name>
<evidence type="ECO:0000313" key="1">
    <source>
        <dbReference type="EMBL" id="VDK24704.1"/>
    </source>
</evidence>
<organism evidence="3">
    <name type="scientific">Anisakis simplex</name>
    <name type="common">Herring worm</name>
    <dbReference type="NCBI Taxonomy" id="6269"/>
    <lineage>
        <taxon>Eukaryota</taxon>
        <taxon>Metazoa</taxon>
        <taxon>Ecdysozoa</taxon>
        <taxon>Nematoda</taxon>
        <taxon>Chromadorea</taxon>
        <taxon>Rhabditida</taxon>
        <taxon>Spirurina</taxon>
        <taxon>Ascaridomorpha</taxon>
        <taxon>Ascaridoidea</taxon>
        <taxon>Anisakidae</taxon>
        <taxon>Anisakis</taxon>
        <taxon>Anisakis simplex complex</taxon>
    </lineage>
</organism>
<dbReference type="WBParaSite" id="ASIM_0000510101-mRNA-1">
    <property type="protein sequence ID" value="ASIM_0000510101-mRNA-1"/>
    <property type="gene ID" value="ASIM_0000510101"/>
</dbReference>
<sequence length="61" mass="7071">MIKAKRFYFEDLSHQMKMLDRTYLAVPSDHPGESIKLKNGIRNSNHSAKFTIFLKVLLSGF</sequence>
<dbReference type="EMBL" id="UYRR01009099">
    <property type="protein sequence ID" value="VDK24704.1"/>
    <property type="molecule type" value="Genomic_DNA"/>
</dbReference>
<gene>
    <name evidence="1" type="ORF">ASIM_LOCUS4906</name>
</gene>
<evidence type="ECO:0000313" key="3">
    <source>
        <dbReference type="WBParaSite" id="ASIM_0000510101-mRNA-1"/>
    </source>
</evidence>